<gene>
    <name evidence="16" type="primary">PAICS</name>
</gene>
<keyword evidence="6" id="KW-0436">Ligase</keyword>
<keyword evidence="9" id="KW-0210">Decarboxylase</keyword>
<dbReference type="GO" id="GO:0016831">
    <property type="term" value="F:carboxy-lyase activity"/>
    <property type="evidence" value="ECO:0007669"/>
    <property type="project" value="UniProtKB-KW"/>
</dbReference>
<dbReference type="Pfam" id="PF13837">
    <property type="entry name" value="Myb_DNA-bind_4"/>
    <property type="match status" value="3"/>
</dbReference>
<dbReference type="InterPro" id="IPR033626">
    <property type="entry name" value="PurE_classII"/>
</dbReference>
<evidence type="ECO:0000256" key="13">
    <source>
        <dbReference type="SAM" id="MobiDB-lite"/>
    </source>
</evidence>
<dbReference type="GO" id="GO:0004639">
    <property type="term" value="F:phosphoribosylaminoimidazolesuccinocarboxamide synthase activity"/>
    <property type="evidence" value="ECO:0007669"/>
    <property type="project" value="InterPro"/>
</dbReference>
<evidence type="ECO:0000259" key="15">
    <source>
        <dbReference type="SMART" id="SM01001"/>
    </source>
</evidence>
<evidence type="ECO:0000256" key="3">
    <source>
        <dbReference type="ARBA" id="ARBA00010478"/>
    </source>
</evidence>
<dbReference type="InterPro" id="IPR000031">
    <property type="entry name" value="PurE_dom"/>
</dbReference>
<dbReference type="FunFam" id="1.10.10.60:FF:000032">
    <property type="entry name" value="Zinc finger and SCAN domain-containing 20"/>
    <property type="match status" value="3"/>
</dbReference>
<evidence type="ECO:0000256" key="11">
    <source>
        <dbReference type="ARBA" id="ARBA00023239"/>
    </source>
</evidence>
<comment type="pathway">
    <text evidence="2">Purine metabolism; IMP biosynthesis via de novo pathway; 5-amino-1-(5-phospho-D-ribosyl)imidazole-4-carboxylate from 5-amino-1-(5-phospho-D-ribosyl)imidazole (carboxylase route): step 1/1.</text>
</comment>
<dbReference type="CDD" id="cd01416">
    <property type="entry name" value="SAICAR_synt_Ade5"/>
    <property type="match status" value="1"/>
</dbReference>
<dbReference type="PANTHER" id="PTHR43599">
    <property type="entry name" value="MULTIFUNCTIONAL PROTEIN ADE2"/>
    <property type="match status" value="1"/>
</dbReference>
<proteinExistence type="inferred from homology"/>
<dbReference type="GO" id="GO:0006189">
    <property type="term" value="P:'de novo' IMP biosynthetic process"/>
    <property type="evidence" value="ECO:0007669"/>
    <property type="project" value="UniProtKB-UniPathway"/>
</dbReference>
<evidence type="ECO:0000256" key="12">
    <source>
        <dbReference type="ARBA" id="ARBA00023268"/>
    </source>
</evidence>
<dbReference type="Gene3D" id="3.30.470.20">
    <property type="entry name" value="ATP-grasp fold, B domain"/>
    <property type="match status" value="1"/>
</dbReference>
<evidence type="ECO:0000256" key="1">
    <source>
        <dbReference type="ARBA" id="ARBA00004672"/>
    </source>
</evidence>
<dbReference type="SMART" id="SM00717">
    <property type="entry name" value="SANT"/>
    <property type="match status" value="3"/>
</dbReference>
<dbReference type="InterPro" id="IPR018236">
    <property type="entry name" value="SAICAR_synthetase_CS"/>
</dbReference>
<feature type="domain" description="Myb-like" evidence="14">
    <location>
        <begin position="449"/>
        <end position="513"/>
    </location>
</feature>
<keyword evidence="10" id="KW-0067">ATP-binding</keyword>
<evidence type="ECO:0000259" key="14">
    <source>
        <dbReference type="SMART" id="SM00717"/>
    </source>
</evidence>
<comment type="similarity">
    <text evidence="4">In the N-terminal section; belongs to the SAICAR synthetase family.</text>
</comment>
<dbReference type="Gene3D" id="1.10.10.60">
    <property type="entry name" value="Homeodomain-like"/>
    <property type="match status" value="3"/>
</dbReference>
<keyword evidence="12" id="KW-0511">Multifunctional enzyme</keyword>
<dbReference type="Gene3D" id="3.30.200.20">
    <property type="entry name" value="Phosphorylase Kinase, domain 1"/>
    <property type="match status" value="1"/>
</dbReference>
<dbReference type="FunFam" id="3.30.200.20:FF:000183">
    <property type="entry name" value="Probable multifunctional protein ADE2"/>
    <property type="match status" value="1"/>
</dbReference>
<dbReference type="FunFam" id="3.40.50.1970:FF:000006">
    <property type="entry name" value="Probable multifunctional protein ADE2"/>
    <property type="match status" value="1"/>
</dbReference>
<dbReference type="InterPro" id="IPR044822">
    <property type="entry name" value="Myb_DNA-bind_4"/>
</dbReference>
<dbReference type="SMART" id="SM01001">
    <property type="entry name" value="AIRC"/>
    <property type="match status" value="1"/>
</dbReference>
<keyword evidence="7" id="KW-0547">Nucleotide-binding</keyword>
<name>A0A7M4EUL1_CROPO</name>
<dbReference type="GO" id="GO:0005829">
    <property type="term" value="C:cytosol"/>
    <property type="evidence" value="ECO:0007669"/>
    <property type="project" value="TreeGrafter"/>
</dbReference>
<evidence type="ECO:0000256" key="5">
    <source>
        <dbReference type="ARBA" id="ARBA00011823"/>
    </source>
</evidence>
<dbReference type="Proteomes" id="UP000594220">
    <property type="component" value="Unplaced"/>
</dbReference>
<dbReference type="NCBIfam" id="TIGR01162">
    <property type="entry name" value="purE"/>
    <property type="match status" value="1"/>
</dbReference>
<protein>
    <recommendedName>
        <fullName evidence="18">Phosphoribosylaminoimidazole carboxylase and phosphoribosylaminoimidazolesuccinocarboxamide synthase</fullName>
    </recommendedName>
</protein>
<sequence>MESGAGKHWTEEEVKALLSVWSEKSIRKQLHRTLRNKGIFIYIAKRLQDFGVYRDWKQCRAKYKNLKYEYRTVKYAHNSGDATKTMKFFHDLDAILQYEPVIQLAEEENGRCSATETQLTISTTTEKTEGNPYLCLSTTPHDAGNPTSALDASKNPPFIPTVASEGGKHWTVNEVRALICIWSDKNIQQQLEGTVRNKRIFEQVAARLQKFGIDRDWKQCRTKYKNLKHEYKSVKNAQDSGNVNKSMIFFNELDAILGHSTVEQSSKSDNNESKRPTEWTEANTEKDSIETSGDTGEEDSVSNVSEDLRVIEIKKCSESVLPTKFDENNTVCNRLECPRTTRIKEEETGLDGSVNTTSENLAVPYTLKETAVIKISEDEDDFIHSTQEDLEATHIKKETIDIDDDSVSTTSEDIPGPSVAKQRAGTDNQIPSDDAQSHFRVITVTDTGAGKHWSDNEVRALISICSDEKIQQMLEGATRNKEIFEEIARRLMKCGIDRDWKQCRTKYKNLKYEYRALQKENDHLSNPRRKMRFYDEVDSILRRQPLNSASWECESSNLISDTVGDVTANIGPLGIKRKASDDGPNIPHKRSASETTIVQFPRILTERGHTATESKKSLLERLCKQEEMQDIKRTQLYGNPSAIPQVPAAVAMAPAAAELKIGKKVSEGKTKAVFELPELPGCVLMQSKDQITAGNAARKDRLEGKAAISNATTSCVFQLLREAGMKTAFVRKHSDTAFIAVHCEMIPIEWVCRRVATGSFLKRNPGVKEGYKFYPPKIEMFYKDDANNDPQWSEEQLIEAKFCFAGLTIGQTEVDIMARSTQAIFEILEKSWQPQNCTLVDLKSYRDLKEVTPEALQMVKRNFEWVAERMELLLKTKSQGRVVVLMGSPSDLSHCEKIKKACANFGIPCELRMTSAHKGPDETLRIKAEYEGDGIPTVFVAVAGRSNGLGPVMSGNTAYPVINCPPLSADWGAQDVWSSLRLPSGLGCSTILSPEGAAQFAAQIFGLSNHLVWAKLRSSMLNTWISLKQADKKLRECTL</sequence>
<dbReference type="Pfam" id="PF00731">
    <property type="entry name" value="AIRC"/>
    <property type="match status" value="1"/>
</dbReference>
<evidence type="ECO:0000256" key="4">
    <source>
        <dbReference type="ARBA" id="ARBA00011020"/>
    </source>
</evidence>
<dbReference type="PANTHER" id="PTHR43599:SF11">
    <property type="entry name" value="BIFUNCTIONAL PHOSPHORIBOSYLAMINOIMIDAZOLE CARBOXYLASE_PHOSPHORIBOSYLAMINOIMIDAZOLE SUCCINOCARBOXAMIDE SYNTHETASE"/>
    <property type="match status" value="1"/>
</dbReference>
<feature type="domain" description="Myb-like" evidence="14">
    <location>
        <begin position="5"/>
        <end position="69"/>
    </location>
</feature>
<evidence type="ECO:0000256" key="2">
    <source>
        <dbReference type="ARBA" id="ARBA00004747"/>
    </source>
</evidence>
<feature type="region of interest" description="Disordered" evidence="13">
    <location>
        <begin position="261"/>
        <end position="303"/>
    </location>
</feature>
<dbReference type="FunFam" id="3.30.470.20:FF:000020">
    <property type="entry name" value="Probable multifunctional protein ADE2"/>
    <property type="match status" value="1"/>
</dbReference>
<dbReference type="HAMAP" id="MF_02045">
    <property type="entry name" value="PurE_classII"/>
    <property type="match status" value="1"/>
</dbReference>
<dbReference type="Gene3D" id="3.40.50.1970">
    <property type="match status" value="1"/>
</dbReference>
<feature type="domain" description="Myb-like" evidence="14">
    <location>
        <begin position="166"/>
        <end position="230"/>
    </location>
</feature>
<reference evidence="16" key="2">
    <citation type="submission" date="2025-09" db="UniProtKB">
        <authorList>
            <consortium name="Ensembl"/>
        </authorList>
    </citation>
    <scope>IDENTIFICATION</scope>
</reference>
<accession>A0A7M4EUL1</accession>
<evidence type="ECO:0000256" key="8">
    <source>
        <dbReference type="ARBA" id="ARBA00022755"/>
    </source>
</evidence>
<dbReference type="InterPro" id="IPR028923">
    <property type="entry name" value="SAICAR_synt/ADE2_N"/>
</dbReference>
<feature type="domain" description="PurE" evidence="15">
    <location>
        <begin position="880"/>
        <end position="1027"/>
    </location>
</feature>
<dbReference type="UniPathway" id="UPA00074">
    <property type="reaction ID" value="UER00130"/>
</dbReference>
<organism evidence="16 17">
    <name type="scientific">Crocodylus porosus</name>
    <name type="common">Saltwater crocodile</name>
    <name type="synonym">Estuarine crocodile</name>
    <dbReference type="NCBI Taxonomy" id="8502"/>
    <lineage>
        <taxon>Eukaryota</taxon>
        <taxon>Metazoa</taxon>
        <taxon>Chordata</taxon>
        <taxon>Craniata</taxon>
        <taxon>Vertebrata</taxon>
        <taxon>Euteleostomi</taxon>
        <taxon>Archelosauria</taxon>
        <taxon>Archosauria</taxon>
        <taxon>Crocodylia</taxon>
        <taxon>Longirostres</taxon>
        <taxon>Crocodylidae</taxon>
        <taxon>Crocodylus</taxon>
    </lineage>
</organism>
<evidence type="ECO:0000256" key="9">
    <source>
        <dbReference type="ARBA" id="ARBA00022793"/>
    </source>
</evidence>
<evidence type="ECO:0008006" key="18">
    <source>
        <dbReference type="Google" id="ProtNLM"/>
    </source>
</evidence>
<evidence type="ECO:0000256" key="6">
    <source>
        <dbReference type="ARBA" id="ARBA00022598"/>
    </source>
</evidence>
<feature type="compositionally biased region" description="Basic and acidic residues" evidence="13">
    <location>
        <begin position="269"/>
        <end position="289"/>
    </location>
</feature>
<evidence type="ECO:0000313" key="17">
    <source>
        <dbReference type="Proteomes" id="UP000594220"/>
    </source>
</evidence>
<comment type="subunit">
    <text evidence="5">Homooctamer.</text>
</comment>
<comment type="pathway">
    <text evidence="1">Purine metabolism; IMP biosynthesis via de novo pathway; 5-amino-1-(5-phospho-D-ribosyl)imidazole-4-carboxamide from 5-amino-1-(5-phospho-D-ribosyl)imidazole-4-carboxylate: step 1/2.</text>
</comment>
<dbReference type="InterPro" id="IPR050089">
    <property type="entry name" value="SAICAR_synthetase"/>
</dbReference>
<dbReference type="SUPFAM" id="SSF52255">
    <property type="entry name" value="N5-CAIR mutase (phosphoribosylaminoimidazole carboxylase, PurE)"/>
    <property type="match status" value="1"/>
</dbReference>
<comment type="similarity">
    <text evidence="3">In the C-terminal section; belongs to the AIR carboxylase family. Class II subfamily.</text>
</comment>
<keyword evidence="11" id="KW-0456">Lyase</keyword>
<dbReference type="Pfam" id="PF01259">
    <property type="entry name" value="SAICAR_synt"/>
    <property type="match status" value="1"/>
</dbReference>
<evidence type="ECO:0000256" key="7">
    <source>
        <dbReference type="ARBA" id="ARBA00022741"/>
    </source>
</evidence>
<evidence type="ECO:0000313" key="16">
    <source>
        <dbReference type="Ensembl" id="ENSCPRP00005015021.1"/>
    </source>
</evidence>
<dbReference type="AlphaFoldDB" id="A0A7M4EUL1"/>
<dbReference type="GeneTree" id="ENSGT00390000010172"/>
<dbReference type="GO" id="GO:0005524">
    <property type="term" value="F:ATP binding"/>
    <property type="evidence" value="ECO:0007669"/>
    <property type="project" value="UniProtKB-KW"/>
</dbReference>
<evidence type="ECO:0000256" key="10">
    <source>
        <dbReference type="ARBA" id="ARBA00022840"/>
    </source>
</evidence>
<reference evidence="16" key="1">
    <citation type="submission" date="2025-08" db="UniProtKB">
        <authorList>
            <consortium name="Ensembl"/>
        </authorList>
    </citation>
    <scope>IDENTIFICATION</scope>
</reference>
<keyword evidence="17" id="KW-1185">Reference proteome</keyword>
<dbReference type="InterPro" id="IPR001005">
    <property type="entry name" value="SANT/Myb"/>
</dbReference>
<dbReference type="Ensembl" id="ENSCPRT00005017634.1">
    <property type="protein sequence ID" value="ENSCPRP00005015021.1"/>
    <property type="gene ID" value="ENSCPRG00005010534.1"/>
</dbReference>
<feature type="region of interest" description="Disordered" evidence="13">
    <location>
        <begin position="404"/>
        <end position="433"/>
    </location>
</feature>
<dbReference type="SUPFAM" id="SSF56104">
    <property type="entry name" value="SAICAR synthase-like"/>
    <property type="match status" value="1"/>
</dbReference>
<keyword evidence="8" id="KW-0658">Purine biosynthesis</keyword>
<dbReference type="PROSITE" id="PS01057">
    <property type="entry name" value="SAICAR_SYNTHETASE_1"/>
    <property type="match status" value="1"/>
</dbReference>